<dbReference type="InterPro" id="IPR027417">
    <property type="entry name" value="P-loop_NTPase"/>
</dbReference>
<feature type="transmembrane region" description="Helical" evidence="3">
    <location>
        <begin position="49"/>
        <end position="68"/>
    </location>
</feature>
<organism evidence="5 6">
    <name type="scientific">Actinomadura chibensis</name>
    <dbReference type="NCBI Taxonomy" id="392828"/>
    <lineage>
        <taxon>Bacteria</taxon>
        <taxon>Bacillati</taxon>
        <taxon>Actinomycetota</taxon>
        <taxon>Actinomycetes</taxon>
        <taxon>Streptosporangiales</taxon>
        <taxon>Thermomonosporaceae</taxon>
        <taxon>Actinomadura</taxon>
    </lineage>
</organism>
<evidence type="ECO:0000259" key="4">
    <source>
        <dbReference type="PROSITE" id="PS50901"/>
    </source>
</evidence>
<keyword evidence="3" id="KW-0812">Transmembrane</keyword>
<evidence type="ECO:0000313" key="5">
    <source>
        <dbReference type="EMBL" id="TYB49825.1"/>
    </source>
</evidence>
<proteinExistence type="predicted"/>
<feature type="binding site" evidence="1">
    <location>
        <begin position="276"/>
        <end position="283"/>
    </location>
    <ligand>
        <name>ATP</name>
        <dbReference type="ChEBI" id="CHEBI:30616"/>
    </ligand>
</feature>
<reference evidence="5 6" key="1">
    <citation type="submission" date="2019-08" db="EMBL/GenBank/DDBJ databases">
        <title>Actinomadura sp. nov. CYP1-5 isolated from mountain soil.</title>
        <authorList>
            <person name="Songsumanus A."/>
            <person name="Kuncharoen N."/>
            <person name="Kudo T."/>
            <person name="Yuki M."/>
            <person name="Igarashi Y."/>
            <person name="Tanasupawat S."/>
        </authorList>
    </citation>
    <scope>NUCLEOTIDE SEQUENCE [LARGE SCALE GENOMIC DNA]</scope>
    <source>
        <strain evidence="5 6">JCM 14158</strain>
    </source>
</reference>
<accession>A0A5D0NZC6</accession>
<keyword evidence="1" id="KW-0547">Nucleotide-binding</keyword>
<dbReference type="InterPro" id="IPR002543">
    <property type="entry name" value="FtsK_dom"/>
</dbReference>
<keyword evidence="6" id="KW-1185">Reference proteome</keyword>
<keyword evidence="5" id="KW-0132">Cell division</keyword>
<gene>
    <name evidence="5" type="ORF">FXF69_00590</name>
</gene>
<sequence length="623" mass="67555">MLRAAEAAGDLEAALEWEARAAAFRKDRHARRMDLLELPIRALAALPRVAAGVVALLVGLGALLALAADDPHQIAAPTLAVANAVQLLVVAVGVAWGPLLLAAPWVAVALLWRLGRSQAASIGWIATADDTDVDLVIDETTIARALEALRIQQITAYFKQGLLLQYLVPVRRDGRGTHTVVRLPAGVTAERIARRRADLAAGLHRLAKEVWPTTGSEAGILDLWIADKGVLAEGAGPYPLLEEGLADLFRGVPIGRTLRGDPIPAPMMERNSIVGGMPGQGKSALARALMAGAALDPTAELRIWVPDANYDFQVFQRRCSRYVMGADRADIEQIRDDLRELHEEVQRRGDLLVQYRTPEVTRTIASRGVGLHPLVCLLEEAHVAINHPEFGAEIAWLLVEITRLGRKRGIHLIVSTQAPTKNSIPRDVTRNCTNGFAFAVGDHHANDALLGQGAYAGGHRATELIPGVDRGTCVAKGITGERSDIIQAYFLDVSEHNDQVTPLINRALTELDRRGLAVPGSDLPRTSSGPRDLLDDLDQVLGSERVRLADVPVLLRELAPEWGPYRTLIGSQLRKRLEAYGIRVTNTGNVLRLDPAEVRRARAQRPTTDRTPDRTPSGTAQGE</sequence>
<dbReference type="PROSITE" id="PS50901">
    <property type="entry name" value="FTSK"/>
    <property type="match status" value="1"/>
</dbReference>
<feature type="domain" description="FtsK" evidence="4">
    <location>
        <begin position="260"/>
        <end position="447"/>
    </location>
</feature>
<dbReference type="AlphaFoldDB" id="A0A5D0NZC6"/>
<protein>
    <submittedName>
        <fullName evidence="5">Cell division protein FtsK</fullName>
    </submittedName>
</protein>
<keyword evidence="3" id="KW-1133">Transmembrane helix</keyword>
<evidence type="ECO:0000256" key="1">
    <source>
        <dbReference type="PROSITE-ProRule" id="PRU00289"/>
    </source>
</evidence>
<dbReference type="Proteomes" id="UP000323380">
    <property type="component" value="Unassembled WGS sequence"/>
</dbReference>
<keyword evidence="5" id="KW-0131">Cell cycle</keyword>
<feature type="transmembrane region" description="Helical" evidence="3">
    <location>
        <begin position="88"/>
        <end position="112"/>
    </location>
</feature>
<comment type="caution">
    <text evidence="5">The sequence shown here is derived from an EMBL/GenBank/DDBJ whole genome shotgun (WGS) entry which is preliminary data.</text>
</comment>
<dbReference type="GO" id="GO:0051301">
    <property type="term" value="P:cell division"/>
    <property type="evidence" value="ECO:0007669"/>
    <property type="project" value="UniProtKB-KW"/>
</dbReference>
<dbReference type="STRING" id="1220554.GCA_001552135_03793"/>
<dbReference type="SUPFAM" id="SSF52540">
    <property type="entry name" value="P-loop containing nucleoside triphosphate hydrolases"/>
    <property type="match status" value="1"/>
</dbReference>
<dbReference type="Gene3D" id="3.40.50.300">
    <property type="entry name" value="P-loop containing nucleotide triphosphate hydrolases"/>
    <property type="match status" value="1"/>
</dbReference>
<dbReference type="GO" id="GO:0003677">
    <property type="term" value="F:DNA binding"/>
    <property type="evidence" value="ECO:0007669"/>
    <property type="project" value="InterPro"/>
</dbReference>
<keyword evidence="3" id="KW-0472">Membrane</keyword>
<evidence type="ECO:0000313" key="6">
    <source>
        <dbReference type="Proteomes" id="UP000323380"/>
    </source>
</evidence>
<dbReference type="GO" id="GO:0005524">
    <property type="term" value="F:ATP binding"/>
    <property type="evidence" value="ECO:0007669"/>
    <property type="project" value="UniProtKB-UniRule"/>
</dbReference>
<evidence type="ECO:0000256" key="2">
    <source>
        <dbReference type="SAM" id="MobiDB-lite"/>
    </source>
</evidence>
<evidence type="ECO:0000256" key="3">
    <source>
        <dbReference type="SAM" id="Phobius"/>
    </source>
</evidence>
<dbReference type="EMBL" id="VSFG01000001">
    <property type="protein sequence ID" value="TYB49825.1"/>
    <property type="molecule type" value="Genomic_DNA"/>
</dbReference>
<keyword evidence="1" id="KW-0067">ATP-binding</keyword>
<name>A0A5D0NZC6_9ACTN</name>
<feature type="region of interest" description="Disordered" evidence="2">
    <location>
        <begin position="598"/>
        <end position="623"/>
    </location>
</feature>